<sequence length="62" mass="7063">MSAMMVQSILALESASIQTAPSIVLVLWVHEETHLLKGSARKIHFHLEHGWRLECSPVFWLP</sequence>
<reference evidence="1" key="1">
    <citation type="submission" date="2014-09" db="EMBL/GenBank/DDBJ databases">
        <authorList>
            <person name="Magalhaes I.L.F."/>
            <person name="Oliveira U."/>
            <person name="Santos F.R."/>
            <person name="Vidigal T.H.D.A."/>
            <person name="Brescovit A.D."/>
            <person name="Santos A.J."/>
        </authorList>
    </citation>
    <scope>NUCLEOTIDE SEQUENCE</scope>
    <source>
        <tissue evidence="1">Shoot tissue taken approximately 20 cm above the soil surface</tissue>
    </source>
</reference>
<dbReference type="AlphaFoldDB" id="A0A0A9GFT5"/>
<name>A0A0A9GFT5_ARUDO</name>
<organism evidence="1">
    <name type="scientific">Arundo donax</name>
    <name type="common">Giant reed</name>
    <name type="synonym">Donax arundinaceus</name>
    <dbReference type="NCBI Taxonomy" id="35708"/>
    <lineage>
        <taxon>Eukaryota</taxon>
        <taxon>Viridiplantae</taxon>
        <taxon>Streptophyta</taxon>
        <taxon>Embryophyta</taxon>
        <taxon>Tracheophyta</taxon>
        <taxon>Spermatophyta</taxon>
        <taxon>Magnoliopsida</taxon>
        <taxon>Liliopsida</taxon>
        <taxon>Poales</taxon>
        <taxon>Poaceae</taxon>
        <taxon>PACMAD clade</taxon>
        <taxon>Arundinoideae</taxon>
        <taxon>Arundineae</taxon>
        <taxon>Arundo</taxon>
    </lineage>
</organism>
<proteinExistence type="predicted"/>
<evidence type="ECO:0000313" key="1">
    <source>
        <dbReference type="EMBL" id="JAE23352.1"/>
    </source>
</evidence>
<protein>
    <submittedName>
        <fullName evidence="1">Uncharacterized protein</fullName>
    </submittedName>
</protein>
<accession>A0A0A9GFT5</accession>
<reference evidence="1" key="2">
    <citation type="journal article" date="2015" name="Data Brief">
        <title>Shoot transcriptome of the giant reed, Arundo donax.</title>
        <authorList>
            <person name="Barrero R.A."/>
            <person name="Guerrero F.D."/>
            <person name="Moolhuijzen P."/>
            <person name="Goolsby J.A."/>
            <person name="Tidwell J."/>
            <person name="Bellgard S.E."/>
            <person name="Bellgard M.I."/>
        </authorList>
    </citation>
    <scope>NUCLEOTIDE SEQUENCE</scope>
    <source>
        <tissue evidence="1">Shoot tissue taken approximately 20 cm above the soil surface</tissue>
    </source>
</reference>
<dbReference type="EMBL" id="GBRH01174544">
    <property type="protein sequence ID" value="JAE23352.1"/>
    <property type="molecule type" value="Transcribed_RNA"/>
</dbReference>